<evidence type="ECO:0000313" key="2">
    <source>
        <dbReference type="EMBL" id="UQC89245.1"/>
    </source>
</evidence>
<dbReference type="Proteomes" id="UP000830671">
    <property type="component" value="Chromosome 8"/>
</dbReference>
<reference evidence="2" key="1">
    <citation type="journal article" date="2021" name="Mol. Plant Microbe Interact.">
        <title>Complete Genome Sequence of the Plant-Pathogenic Fungus Colletotrichum lupini.</title>
        <authorList>
            <person name="Baroncelli R."/>
            <person name="Pensec F."/>
            <person name="Da Lio D."/>
            <person name="Boufleur T."/>
            <person name="Vicente I."/>
            <person name="Sarrocco S."/>
            <person name="Picot A."/>
            <person name="Baraldi E."/>
            <person name="Sukno S."/>
            <person name="Thon M."/>
            <person name="Le Floch G."/>
        </authorList>
    </citation>
    <scope>NUCLEOTIDE SEQUENCE</scope>
    <source>
        <strain evidence="2">IMI 504893</strain>
    </source>
</reference>
<evidence type="ECO:0000313" key="3">
    <source>
        <dbReference type="Proteomes" id="UP000830671"/>
    </source>
</evidence>
<keyword evidence="1" id="KW-0472">Membrane</keyword>
<dbReference type="KEGG" id="clup:CLUP02_14774"/>
<keyword evidence="3" id="KW-1185">Reference proteome</keyword>
<dbReference type="AlphaFoldDB" id="A0A9Q8T5L2"/>
<protein>
    <submittedName>
        <fullName evidence="2">Uncharacterized protein</fullName>
    </submittedName>
</protein>
<feature type="transmembrane region" description="Helical" evidence="1">
    <location>
        <begin position="50"/>
        <end position="71"/>
    </location>
</feature>
<proteinExistence type="predicted"/>
<organism evidence="2 3">
    <name type="scientific">Colletotrichum lupini</name>
    <dbReference type="NCBI Taxonomy" id="145971"/>
    <lineage>
        <taxon>Eukaryota</taxon>
        <taxon>Fungi</taxon>
        <taxon>Dikarya</taxon>
        <taxon>Ascomycota</taxon>
        <taxon>Pezizomycotina</taxon>
        <taxon>Sordariomycetes</taxon>
        <taxon>Hypocreomycetidae</taxon>
        <taxon>Glomerellales</taxon>
        <taxon>Glomerellaceae</taxon>
        <taxon>Colletotrichum</taxon>
        <taxon>Colletotrichum acutatum species complex</taxon>
    </lineage>
</organism>
<name>A0A9Q8T5L2_9PEZI</name>
<sequence length="85" mass="9342">MSNTVFQELGREVLSMAGGLVSSLKAQASAEKEKRVNVTADNKLKTPSLVVFHGFFFSFFVLYVCAWAGVFRYLGKRTNTKGDGS</sequence>
<accession>A0A9Q8T5L2</accession>
<dbReference type="GeneID" id="73348710"/>
<dbReference type="RefSeq" id="XP_049150846.1">
    <property type="nucleotide sequence ID" value="XM_049293700.1"/>
</dbReference>
<dbReference type="EMBL" id="CP019480">
    <property type="protein sequence ID" value="UQC89245.1"/>
    <property type="molecule type" value="Genomic_DNA"/>
</dbReference>
<evidence type="ECO:0000256" key="1">
    <source>
        <dbReference type="SAM" id="Phobius"/>
    </source>
</evidence>
<keyword evidence="1" id="KW-1133">Transmembrane helix</keyword>
<keyword evidence="1" id="KW-0812">Transmembrane</keyword>
<gene>
    <name evidence="2" type="ORF">CLUP02_14774</name>
</gene>